<dbReference type="EMBL" id="CAXKWB010001721">
    <property type="protein sequence ID" value="CAL4065213.1"/>
    <property type="molecule type" value="Genomic_DNA"/>
</dbReference>
<accession>A0AAV2PV13</accession>
<keyword evidence="12" id="KW-0030">Aminoacyl-tRNA synthetase</keyword>
<evidence type="ECO:0000256" key="8">
    <source>
        <dbReference type="ARBA" id="ARBA00022741"/>
    </source>
</evidence>
<evidence type="ECO:0000256" key="5">
    <source>
        <dbReference type="ARBA" id="ARBA00022490"/>
    </source>
</evidence>
<feature type="non-terminal residue" evidence="15">
    <location>
        <position position="1"/>
    </location>
</feature>
<comment type="caution">
    <text evidence="15">The sequence shown here is derived from an EMBL/GenBank/DDBJ whole genome shotgun (WGS) entry which is preliminary data.</text>
</comment>
<keyword evidence="6" id="KW-0436">Ligase</keyword>
<dbReference type="PANTHER" id="PTHR10947">
    <property type="entry name" value="PHENYLALANYL-TRNA SYNTHETASE BETA CHAIN AND LEUCINE-RICH REPEAT-CONTAINING PROTEIN 47"/>
    <property type="match status" value="1"/>
</dbReference>
<evidence type="ECO:0000256" key="3">
    <source>
        <dbReference type="ARBA" id="ARBA00007438"/>
    </source>
</evidence>
<evidence type="ECO:0000256" key="6">
    <source>
        <dbReference type="ARBA" id="ARBA00022598"/>
    </source>
</evidence>
<dbReference type="GO" id="GO:0009328">
    <property type="term" value="C:phenylalanine-tRNA ligase complex"/>
    <property type="evidence" value="ECO:0007669"/>
    <property type="project" value="TreeGrafter"/>
</dbReference>
<protein>
    <recommendedName>
        <fullName evidence="4">phenylalanine--tRNA ligase</fullName>
        <ecNumber evidence="4">6.1.1.20</ecNumber>
    </recommendedName>
    <alternativeName>
        <fullName evidence="13">Phenylalanyl-tRNA synthetase beta subunit</fullName>
    </alternativeName>
</protein>
<dbReference type="Gene3D" id="3.30.56.10">
    <property type="match status" value="1"/>
</dbReference>
<evidence type="ECO:0000256" key="10">
    <source>
        <dbReference type="ARBA" id="ARBA00022842"/>
    </source>
</evidence>
<organism evidence="15 16">
    <name type="scientific">Meganyctiphanes norvegica</name>
    <name type="common">Northern krill</name>
    <name type="synonym">Thysanopoda norvegica</name>
    <dbReference type="NCBI Taxonomy" id="48144"/>
    <lineage>
        <taxon>Eukaryota</taxon>
        <taxon>Metazoa</taxon>
        <taxon>Ecdysozoa</taxon>
        <taxon>Arthropoda</taxon>
        <taxon>Crustacea</taxon>
        <taxon>Multicrustacea</taxon>
        <taxon>Malacostraca</taxon>
        <taxon>Eumalacostraca</taxon>
        <taxon>Eucarida</taxon>
        <taxon>Euphausiacea</taxon>
        <taxon>Euphausiidae</taxon>
        <taxon>Meganyctiphanes</taxon>
    </lineage>
</organism>
<dbReference type="AlphaFoldDB" id="A0AAV2PV13"/>
<dbReference type="PANTHER" id="PTHR10947:SF0">
    <property type="entry name" value="PHENYLALANINE--TRNA LIGASE BETA SUBUNIT"/>
    <property type="match status" value="1"/>
</dbReference>
<evidence type="ECO:0000259" key="14">
    <source>
        <dbReference type="PROSITE" id="PS51483"/>
    </source>
</evidence>
<dbReference type="InterPro" id="IPR005147">
    <property type="entry name" value="tRNA_synthase_B5-dom"/>
</dbReference>
<feature type="non-terminal residue" evidence="15">
    <location>
        <position position="198"/>
    </location>
</feature>
<evidence type="ECO:0000256" key="7">
    <source>
        <dbReference type="ARBA" id="ARBA00022723"/>
    </source>
</evidence>
<dbReference type="Pfam" id="PF03483">
    <property type="entry name" value="B3_4"/>
    <property type="match status" value="1"/>
</dbReference>
<evidence type="ECO:0000256" key="2">
    <source>
        <dbReference type="ARBA" id="ARBA00004496"/>
    </source>
</evidence>
<keyword evidence="7" id="KW-0479">Metal-binding</keyword>
<sequence>GTHDLDTITGPFVYDAQPPQDISFVPLNKTEVWRSDKLLDHYLHDSHLKEYVPIIKDKPFYPVITDSKGVVLSLPPIINGDHSKITLNTRNVFIELTATDKFKAQITLDTLVAMFSEYCEQPFTVEPVIIEYLSGPSEQTPKLQYREQRARVDYCNSLVGVEESAENIAKMLTSMSLTAKLEGTNTLKVLVPPTRYEF</sequence>
<reference evidence="15 16" key="1">
    <citation type="submission" date="2024-05" db="EMBL/GenBank/DDBJ databases">
        <authorList>
            <person name="Wallberg A."/>
        </authorList>
    </citation>
    <scope>NUCLEOTIDE SEQUENCE [LARGE SCALE GENOMIC DNA]</scope>
</reference>
<dbReference type="SUPFAM" id="SSF56037">
    <property type="entry name" value="PheT/TilS domain"/>
    <property type="match status" value="1"/>
</dbReference>
<dbReference type="Proteomes" id="UP001497623">
    <property type="component" value="Unassembled WGS sequence"/>
</dbReference>
<feature type="domain" description="B5" evidence="14">
    <location>
        <begin position="143"/>
        <end position="198"/>
    </location>
</feature>
<comment type="subcellular location">
    <subcellularLocation>
        <location evidence="2">Cytoplasm</location>
    </subcellularLocation>
</comment>
<evidence type="ECO:0000256" key="13">
    <source>
        <dbReference type="ARBA" id="ARBA00033189"/>
    </source>
</evidence>
<dbReference type="GO" id="GO:0006432">
    <property type="term" value="P:phenylalanyl-tRNA aminoacylation"/>
    <property type="evidence" value="ECO:0007669"/>
    <property type="project" value="InterPro"/>
</dbReference>
<keyword evidence="10" id="KW-0460">Magnesium</keyword>
<proteinExistence type="inferred from homology"/>
<evidence type="ECO:0000256" key="9">
    <source>
        <dbReference type="ARBA" id="ARBA00022840"/>
    </source>
</evidence>
<dbReference type="SUPFAM" id="SSF46955">
    <property type="entry name" value="Putative DNA-binding domain"/>
    <property type="match status" value="1"/>
</dbReference>
<dbReference type="GO" id="GO:0004826">
    <property type="term" value="F:phenylalanine-tRNA ligase activity"/>
    <property type="evidence" value="ECO:0007669"/>
    <property type="project" value="UniProtKB-EC"/>
</dbReference>
<dbReference type="Pfam" id="PF03484">
    <property type="entry name" value="B5"/>
    <property type="match status" value="1"/>
</dbReference>
<keyword evidence="11" id="KW-0648">Protein biosynthesis</keyword>
<dbReference type="Gene3D" id="3.50.40.10">
    <property type="entry name" value="Phenylalanyl-trna Synthetase, Chain B, domain 3"/>
    <property type="match status" value="1"/>
</dbReference>
<evidence type="ECO:0000313" key="15">
    <source>
        <dbReference type="EMBL" id="CAL4065213.1"/>
    </source>
</evidence>
<keyword evidence="9" id="KW-0067">ATP-binding</keyword>
<comment type="similarity">
    <text evidence="3">Belongs to the phenylalanyl-tRNA synthetase beta subunit family. Type 2 subfamily.</text>
</comment>
<evidence type="ECO:0000313" key="16">
    <source>
        <dbReference type="Proteomes" id="UP001497623"/>
    </source>
</evidence>
<gene>
    <name evidence="15" type="ORF">MNOR_LOCUS4657</name>
</gene>
<dbReference type="GO" id="GO:0005524">
    <property type="term" value="F:ATP binding"/>
    <property type="evidence" value="ECO:0007669"/>
    <property type="project" value="UniProtKB-KW"/>
</dbReference>
<dbReference type="GO" id="GO:0000287">
    <property type="term" value="F:magnesium ion binding"/>
    <property type="evidence" value="ECO:0007669"/>
    <property type="project" value="InterPro"/>
</dbReference>
<dbReference type="FunFam" id="3.50.40.10:FF:000002">
    <property type="entry name" value="phenylalanine--tRNA ligase beta subunit"/>
    <property type="match status" value="1"/>
</dbReference>
<evidence type="ECO:0000256" key="4">
    <source>
        <dbReference type="ARBA" id="ARBA00012814"/>
    </source>
</evidence>
<name>A0AAV2PV13_MEGNR</name>
<dbReference type="PROSITE" id="PS51483">
    <property type="entry name" value="B5"/>
    <property type="match status" value="1"/>
</dbReference>
<evidence type="ECO:0000256" key="11">
    <source>
        <dbReference type="ARBA" id="ARBA00022917"/>
    </source>
</evidence>
<dbReference type="InterPro" id="IPR045060">
    <property type="entry name" value="Phe-tRNA-ligase_IIc_bsu"/>
</dbReference>
<dbReference type="InterPro" id="IPR009061">
    <property type="entry name" value="DNA-bd_dom_put_sf"/>
</dbReference>
<evidence type="ECO:0000256" key="1">
    <source>
        <dbReference type="ARBA" id="ARBA00001946"/>
    </source>
</evidence>
<dbReference type="GO" id="GO:0003723">
    <property type="term" value="F:RNA binding"/>
    <property type="evidence" value="ECO:0007669"/>
    <property type="project" value="InterPro"/>
</dbReference>
<keyword evidence="16" id="KW-1185">Reference proteome</keyword>
<dbReference type="EC" id="6.1.1.20" evidence="4"/>
<keyword evidence="5" id="KW-0963">Cytoplasm</keyword>
<keyword evidence="8" id="KW-0547">Nucleotide-binding</keyword>
<evidence type="ECO:0000256" key="12">
    <source>
        <dbReference type="ARBA" id="ARBA00023146"/>
    </source>
</evidence>
<comment type="cofactor">
    <cofactor evidence="1">
        <name>Mg(2+)</name>
        <dbReference type="ChEBI" id="CHEBI:18420"/>
    </cofactor>
</comment>
<dbReference type="InterPro" id="IPR020825">
    <property type="entry name" value="Phe-tRNA_synthase-like_B3/B4"/>
</dbReference>
<dbReference type="InterPro" id="IPR005146">
    <property type="entry name" value="B3/B4_tRNA-bd"/>
</dbReference>